<evidence type="ECO:0000256" key="7">
    <source>
        <dbReference type="SAM" id="MobiDB-lite"/>
    </source>
</evidence>
<dbReference type="AlphaFoldDB" id="F0XQT6"/>
<keyword evidence="10" id="KW-1185">Reference proteome</keyword>
<dbReference type="HOGENOM" id="CLU_670947_0_0_1"/>
<evidence type="ECO:0000259" key="8">
    <source>
        <dbReference type="Pfam" id="PF04082"/>
    </source>
</evidence>
<evidence type="ECO:0000256" key="1">
    <source>
        <dbReference type="ARBA" id="ARBA00022723"/>
    </source>
</evidence>
<evidence type="ECO:0000313" key="10">
    <source>
        <dbReference type="Proteomes" id="UP000007796"/>
    </source>
</evidence>
<dbReference type="Pfam" id="PF04082">
    <property type="entry name" value="Fungal_trans"/>
    <property type="match status" value="1"/>
</dbReference>
<keyword evidence="2" id="KW-0862">Zinc</keyword>
<dbReference type="OrthoDB" id="6486656at2759"/>
<keyword evidence="3" id="KW-0805">Transcription regulation</keyword>
<proteinExistence type="predicted"/>
<dbReference type="Proteomes" id="UP000007796">
    <property type="component" value="Unassembled WGS sequence"/>
</dbReference>
<dbReference type="InterPro" id="IPR007219">
    <property type="entry name" value="XnlR_reg_dom"/>
</dbReference>
<dbReference type="PANTHER" id="PTHR31313">
    <property type="entry name" value="TY1 ENHANCER ACTIVATOR"/>
    <property type="match status" value="1"/>
</dbReference>
<feature type="compositionally biased region" description="Polar residues" evidence="7">
    <location>
        <begin position="179"/>
        <end position="192"/>
    </location>
</feature>
<protein>
    <submittedName>
        <fullName evidence="9">C6 zinc finger domain containing protein</fullName>
    </submittedName>
</protein>
<name>F0XQT6_GROCL</name>
<evidence type="ECO:0000256" key="6">
    <source>
        <dbReference type="ARBA" id="ARBA00023242"/>
    </source>
</evidence>
<evidence type="ECO:0000313" key="9">
    <source>
        <dbReference type="EMBL" id="EFW99754.1"/>
    </source>
</evidence>
<keyword evidence="6" id="KW-0539">Nucleus</keyword>
<organism evidence="10">
    <name type="scientific">Grosmannia clavigera (strain kw1407 / UAMH 11150)</name>
    <name type="common">Blue stain fungus</name>
    <name type="synonym">Graphiocladiella clavigera</name>
    <dbReference type="NCBI Taxonomy" id="655863"/>
    <lineage>
        <taxon>Eukaryota</taxon>
        <taxon>Fungi</taxon>
        <taxon>Dikarya</taxon>
        <taxon>Ascomycota</taxon>
        <taxon>Pezizomycotina</taxon>
        <taxon>Sordariomycetes</taxon>
        <taxon>Sordariomycetidae</taxon>
        <taxon>Ophiostomatales</taxon>
        <taxon>Ophiostomataceae</taxon>
        <taxon>Leptographium</taxon>
    </lineage>
</organism>
<dbReference type="eggNOG" id="ENOG502QVZ9">
    <property type="taxonomic scope" value="Eukaryota"/>
</dbReference>
<dbReference type="RefSeq" id="XP_014169486.1">
    <property type="nucleotide sequence ID" value="XM_014314011.1"/>
</dbReference>
<reference evidence="9 10" key="1">
    <citation type="journal article" date="2011" name="Proc. Natl. Acad. Sci. U.S.A.">
        <title>Genome and transcriptome analyses of the mountain pine beetle-fungal symbiont Grosmannia clavigera, a lodgepole pine pathogen.</title>
        <authorList>
            <person name="DiGuistini S."/>
            <person name="Wang Y."/>
            <person name="Liao N.Y."/>
            <person name="Taylor G."/>
            <person name="Tanguay P."/>
            <person name="Feau N."/>
            <person name="Henrissat B."/>
            <person name="Chan S.K."/>
            <person name="Hesse-Orce U."/>
            <person name="Alamouti S.M."/>
            <person name="Tsui C.K.M."/>
            <person name="Docking R.T."/>
            <person name="Levasseur A."/>
            <person name="Haridas S."/>
            <person name="Robertson G."/>
            <person name="Birol I."/>
            <person name="Holt R.A."/>
            <person name="Marra M.A."/>
            <person name="Hamelin R.C."/>
            <person name="Hirst M."/>
            <person name="Jones S.J.M."/>
            <person name="Bohlmann J."/>
            <person name="Breuil C."/>
        </authorList>
    </citation>
    <scope>NUCLEOTIDE SEQUENCE [LARGE SCALE GENOMIC DNA]</scope>
    <source>
        <strain evidence="10">kw1407 / UAMH 11150</strain>
    </source>
</reference>
<evidence type="ECO:0000256" key="4">
    <source>
        <dbReference type="ARBA" id="ARBA00023125"/>
    </source>
</evidence>
<feature type="domain" description="Xylanolytic transcriptional activator regulatory" evidence="8">
    <location>
        <begin position="249"/>
        <end position="378"/>
    </location>
</feature>
<dbReference type="InParanoid" id="F0XQT6"/>
<keyword evidence="5" id="KW-0804">Transcription</keyword>
<evidence type="ECO:0000256" key="3">
    <source>
        <dbReference type="ARBA" id="ARBA00023015"/>
    </source>
</evidence>
<feature type="region of interest" description="Disordered" evidence="7">
    <location>
        <begin position="176"/>
        <end position="208"/>
    </location>
</feature>
<sequence length="410" mass="44748">MATSKAASGRPVSLAGAESYALSLEARCQQMDATCQRLEVITTQILHAVEAIDNYKLPSQTDNNFNKSLTQTTPPIRTFSRVGEKDLNKAGMDVSDNTNPSPYQPVVEDEPQDHLGALGYIDVDMSDSTESDDDPDVDVSDGEGAIDQATAFVKDSYGRFRFVGGSANKMLIDAAKGMSPSSRAQPSQTPGSSALMDTGSAHGDQISPEDDDVELPLFVRGKIWPELPFLPRPEQLTRPPQYISDLLVGLYFDKLHYTFPVLFKPHFMRSYGKKLRCGPNASSPSLDKDFLRVFFAVCASGLLPANPDGGFPGFEYYEKSLLLHYASPGQASLERVQCLGLLAMCTASWNTLTQSWSLAGLAVRSSMDIGLHVNSQFTMPHTENSGDAQRARTLQNQIERPMSISSDDTI</sequence>
<keyword evidence="4" id="KW-0238">DNA-binding</keyword>
<accession>F0XQT6</accession>
<dbReference type="InterPro" id="IPR051615">
    <property type="entry name" value="Transcr_Regulatory_Elem"/>
</dbReference>
<dbReference type="GO" id="GO:0006351">
    <property type="term" value="P:DNA-templated transcription"/>
    <property type="evidence" value="ECO:0007669"/>
    <property type="project" value="InterPro"/>
</dbReference>
<dbReference type="PANTHER" id="PTHR31313:SF81">
    <property type="entry name" value="TY1 ENHANCER ACTIVATOR"/>
    <property type="match status" value="1"/>
</dbReference>
<dbReference type="EMBL" id="GL629807">
    <property type="protein sequence ID" value="EFW99754.1"/>
    <property type="molecule type" value="Genomic_DNA"/>
</dbReference>
<dbReference type="STRING" id="655863.F0XQT6"/>
<dbReference type="CDD" id="cd12148">
    <property type="entry name" value="fungal_TF_MHR"/>
    <property type="match status" value="1"/>
</dbReference>
<gene>
    <name evidence="9" type="ORF">CMQ_72</name>
</gene>
<evidence type="ECO:0000256" key="5">
    <source>
        <dbReference type="ARBA" id="ARBA00023163"/>
    </source>
</evidence>
<evidence type="ECO:0000256" key="2">
    <source>
        <dbReference type="ARBA" id="ARBA00022833"/>
    </source>
</evidence>
<dbReference type="GO" id="GO:0003677">
    <property type="term" value="F:DNA binding"/>
    <property type="evidence" value="ECO:0007669"/>
    <property type="project" value="UniProtKB-KW"/>
</dbReference>
<dbReference type="GeneID" id="25980717"/>
<keyword evidence="1" id="KW-0479">Metal-binding</keyword>
<dbReference type="GO" id="GO:0008270">
    <property type="term" value="F:zinc ion binding"/>
    <property type="evidence" value="ECO:0007669"/>
    <property type="project" value="InterPro"/>
</dbReference>